<dbReference type="EMBL" id="CP031222">
    <property type="protein sequence ID" value="AXI03253.1"/>
    <property type="molecule type" value="Genomic_DNA"/>
</dbReference>
<dbReference type="AlphaFoldDB" id="A0A345P7J4"/>
<evidence type="ECO:0000313" key="2">
    <source>
        <dbReference type="Proteomes" id="UP000253940"/>
    </source>
</evidence>
<keyword evidence="2" id="KW-1185">Reference proteome</keyword>
<name>A0A345P7J4_9GAMM</name>
<evidence type="ECO:0000313" key="1">
    <source>
        <dbReference type="EMBL" id="AXI03253.1"/>
    </source>
</evidence>
<dbReference type="KEGG" id="mbah:HYN46_10615"/>
<accession>A0A345P7J4</accession>
<evidence type="ECO:0008006" key="3">
    <source>
        <dbReference type="Google" id="ProtNLM"/>
    </source>
</evidence>
<dbReference type="Proteomes" id="UP000253940">
    <property type="component" value="Chromosome"/>
</dbReference>
<dbReference type="PROSITE" id="PS51257">
    <property type="entry name" value="PROKAR_LIPOPROTEIN"/>
    <property type="match status" value="1"/>
</dbReference>
<reference evidence="1 2" key="1">
    <citation type="submission" date="2018-07" db="EMBL/GenBank/DDBJ databases">
        <title>Genome sequencing of Moraxellaceae gen. HYN0046.</title>
        <authorList>
            <person name="Kim M."/>
            <person name="Yi H."/>
        </authorList>
    </citation>
    <scope>NUCLEOTIDE SEQUENCE [LARGE SCALE GENOMIC DNA]</scope>
    <source>
        <strain evidence="1 2">HYN0046</strain>
    </source>
</reference>
<proteinExistence type="predicted"/>
<protein>
    <recommendedName>
        <fullName evidence="3">Lipoprotein</fullName>
    </recommendedName>
</protein>
<gene>
    <name evidence="1" type="ORF">HYN46_10615</name>
</gene>
<organism evidence="1 2">
    <name type="scientific">Aquirhabdus parva</name>
    <dbReference type="NCBI Taxonomy" id="2283318"/>
    <lineage>
        <taxon>Bacteria</taxon>
        <taxon>Pseudomonadati</taxon>
        <taxon>Pseudomonadota</taxon>
        <taxon>Gammaproteobacteria</taxon>
        <taxon>Moraxellales</taxon>
        <taxon>Moraxellaceae</taxon>
        <taxon>Aquirhabdus</taxon>
    </lineage>
</organism>
<sequence length="106" mass="11435">MTRIGFILTPIALSGCYSFVHTFSFSTDINGKPISALQACLAQSHLQSPVPAGKTIETPHYTLITLQKNGEDIKAGEMCIIDKAKNTVEITAIDDLQFLPVALSGR</sequence>